<reference evidence="3 4" key="1">
    <citation type="submission" date="2018-08" db="EMBL/GenBank/DDBJ databases">
        <title>Recombination of ecologically and evolutionarily significant loci maintains genetic cohesion in the Pseudomonas syringae species complex.</title>
        <authorList>
            <person name="Dillon M."/>
            <person name="Thakur S."/>
            <person name="Almeida R.N.D."/>
            <person name="Weir B.S."/>
            <person name="Guttman D.S."/>
        </authorList>
    </citation>
    <scope>NUCLEOTIDE SEQUENCE [LARGE SCALE GENOMIC DNA]</scope>
    <source>
        <strain evidence="3 4">ICMP 5019</strain>
    </source>
</reference>
<proteinExistence type="predicted"/>
<dbReference type="Pfam" id="PF03527">
    <property type="entry name" value="RHS"/>
    <property type="match status" value="1"/>
</dbReference>
<evidence type="ECO:0000313" key="3">
    <source>
        <dbReference type="EMBL" id="RMR93547.1"/>
    </source>
</evidence>
<evidence type="ECO:0000313" key="4">
    <source>
        <dbReference type="Proteomes" id="UP000272613"/>
    </source>
</evidence>
<dbReference type="Proteomes" id="UP000272613">
    <property type="component" value="Unassembled WGS sequence"/>
</dbReference>
<gene>
    <name evidence="3" type="ORF">ALP74_200356</name>
</gene>
<evidence type="ECO:0000256" key="1">
    <source>
        <dbReference type="SAM" id="MobiDB-lite"/>
    </source>
</evidence>
<sequence length="77" mass="8791">MLREESPGQSSRQPGSYAPLDRVEQKESETENKIYYFHTDQIGTSLEMTDAEGQFLISRRGCTTTRFGIMTRRLGSL</sequence>
<protein>
    <recommendedName>
        <fullName evidence="2">RHS protein conserved region domain-containing protein</fullName>
    </recommendedName>
</protein>
<evidence type="ECO:0000259" key="2">
    <source>
        <dbReference type="Pfam" id="PF03527"/>
    </source>
</evidence>
<name>A0AB37QGW9_9PSED</name>
<comment type="caution">
    <text evidence="3">The sequence shown here is derived from an EMBL/GenBank/DDBJ whole genome shotgun (WGS) entry which is preliminary data.</text>
</comment>
<organism evidence="3 4">
    <name type="scientific">Pseudomonas coronafaciens pv. garcae</name>
    <dbReference type="NCBI Taxonomy" id="251653"/>
    <lineage>
        <taxon>Bacteria</taxon>
        <taxon>Pseudomonadati</taxon>
        <taxon>Pseudomonadota</taxon>
        <taxon>Gammaproteobacteria</taxon>
        <taxon>Pseudomonadales</taxon>
        <taxon>Pseudomonadaceae</taxon>
        <taxon>Pseudomonas</taxon>
        <taxon>Pseudomonas coronafaciens</taxon>
    </lineage>
</organism>
<dbReference type="AlphaFoldDB" id="A0AB37QGW9"/>
<dbReference type="EMBL" id="RBSH01000344">
    <property type="protein sequence ID" value="RMR93547.1"/>
    <property type="molecule type" value="Genomic_DNA"/>
</dbReference>
<dbReference type="InterPro" id="IPR001826">
    <property type="entry name" value="RHS"/>
</dbReference>
<accession>A0AB37QGW9</accession>
<feature type="domain" description="RHS protein conserved region" evidence="2">
    <location>
        <begin position="34"/>
        <end position="54"/>
    </location>
</feature>
<feature type="region of interest" description="Disordered" evidence="1">
    <location>
        <begin position="1"/>
        <end position="29"/>
    </location>
</feature>